<name>A0A4Y8R131_9MICO</name>
<dbReference type="GO" id="GO:0005829">
    <property type="term" value="C:cytosol"/>
    <property type="evidence" value="ECO:0007669"/>
    <property type="project" value="TreeGrafter"/>
</dbReference>
<evidence type="ECO:0000313" key="12">
    <source>
        <dbReference type="EMBL" id="TFF10402.1"/>
    </source>
</evidence>
<evidence type="ECO:0000256" key="10">
    <source>
        <dbReference type="RuleBase" id="RU004165"/>
    </source>
</evidence>
<dbReference type="GO" id="GO:0004797">
    <property type="term" value="F:thymidine kinase activity"/>
    <property type="evidence" value="ECO:0007669"/>
    <property type="project" value="UniProtKB-UniRule"/>
</dbReference>
<sequence length="241" mass="24666">MSDAARPGAPGTVPGGADAGPPAARSGGRVEVVCGPMFAGKTEELLRRVRRAEVAGRRVEVVGHVLDTRRGTGTVSSHSGLAIPSRTARDAHDLERIVRAAGPLDLVAVDEAHFFGPELVDVVQRLADDGLVVVVAGLDVTFDARPFEPLPTLAALAERVDKLTAVCAVCGEDAAFHVRAVREPGPDGRGAGDPLAPVAAHVGGAESYGARCRVHLPGAPWRRQDGGSAGSAGSSTSGTNE</sequence>
<evidence type="ECO:0000256" key="1">
    <source>
        <dbReference type="ARBA" id="ARBA00007587"/>
    </source>
</evidence>
<evidence type="ECO:0000256" key="3">
    <source>
        <dbReference type="ARBA" id="ARBA00022634"/>
    </source>
</evidence>
<dbReference type="GeneID" id="95685096"/>
<dbReference type="SUPFAM" id="SSF52540">
    <property type="entry name" value="P-loop containing nucleoside triphosphate hydrolases"/>
    <property type="match status" value="1"/>
</dbReference>
<comment type="similarity">
    <text evidence="1 8 10">Belongs to the thymidine kinase family.</text>
</comment>
<comment type="subunit">
    <text evidence="8">Homotetramer.</text>
</comment>
<feature type="active site" description="Proton acceptor" evidence="8">
    <location>
        <position position="111"/>
    </location>
</feature>
<evidence type="ECO:0000256" key="5">
    <source>
        <dbReference type="ARBA" id="ARBA00022741"/>
    </source>
</evidence>
<feature type="region of interest" description="Disordered" evidence="11">
    <location>
        <begin position="1"/>
        <end position="26"/>
    </location>
</feature>
<evidence type="ECO:0000256" key="2">
    <source>
        <dbReference type="ARBA" id="ARBA00012118"/>
    </source>
</evidence>
<keyword evidence="7 8" id="KW-0067">ATP-binding</keyword>
<dbReference type="InterPro" id="IPR027417">
    <property type="entry name" value="P-loop_NTPase"/>
</dbReference>
<dbReference type="GO" id="GO:0008270">
    <property type="term" value="F:zinc ion binding"/>
    <property type="evidence" value="ECO:0007669"/>
    <property type="project" value="UniProtKB-UniRule"/>
</dbReference>
<dbReference type="EC" id="2.7.1.21" evidence="2 8"/>
<dbReference type="PROSITE" id="PS00603">
    <property type="entry name" value="TK_CELLULAR_TYPE"/>
    <property type="match status" value="1"/>
</dbReference>
<proteinExistence type="inferred from homology"/>
<keyword evidence="8" id="KW-0963">Cytoplasm</keyword>
<keyword evidence="5 8" id="KW-0547">Nucleotide-binding</keyword>
<keyword evidence="3 8" id="KW-0237">DNA synthesis</keyword>
<feature type="binding site" evidence="8">
    <location>
        <position position="215"/>
    </location>
    <ligand>
        <name>Zn(2+)</name>
        <dbReference type="ChEBI" id="CHEBI:29105"/>
    </ligand>
</feature>
<dbReference type="Pfam" id="PF00265">
    <property type="entry name" value="TK"/>
    <property type="match status" value="1"/>
</dbReference>
<feature type="binding site" evidence="8">
    <location>
        <begin position="35"/>
        <end position="42"/>
    </location>
    <ligand>
        <name>ATP</name>
        <dbReference type="ChEBI" id="CHEBI:30616"/>
    </ligand>
</feature>
<accession>A0A4Y8R131</accession>
<dbReference type="EMBL" id="SOZH01000006">
    <property type="protein sequence ID" value="TFF10402.1"/>
    <property type="molecule type" value="Genomic_DNA"/>
</dbReference>
<dbReference type="AlphaFoldDB" id="A0A4Y8R131"/>
<feature type="binding site" evidence="8">
    <location>
        <position position="167"/>
    </location>
    <ligand>
        <name>Zn(2+)</name>
        <dbReference type="ChEBI" id="CHEBI:29105"/>
    </ligand>
</feature>
<feature type="binding site" evidence="8">
    <location>
        <position position="212"/>
    </location>
    <ligand>
        <name>Zn(2+)</name>
        <dbReference type="ChEBI" id="CHEBI:29105"/>
    </ligand>
</feature>
<evidence type="ECO:0000256" key="4">
    <source>
        <dbReference type="ARBA" id="ARBA00022679"/>
    </source>
</evidence>
<dbReference type="GO" id="GO:0046104">
    <property type="term" value="P:thymidine metabolic process"/>
    <property type="evidence" value="ECO:0007669"/>
    <property type="project" value="TreeGrafter"/>
</dbReference>
<keyword evidence="13" id="KW-1185">Reference proteome</keyword>
<keyword evidence="6 8" id="KW-0418">Kinase</keyword>
<evidence type="ECO:0000256" key="6">
    <source>
        <dbReference type="ARBA" id="ARBA00022777"/>
    </source>
</evidence>
<dbReference type="InterPro" id="IPR020633">
    <property type="entry name" value="Thymidine_kinase_CS"/>
</dbReference>
<feature type="binding site" evidence="8">
    <location>
        <position position="170"/>
    </location>
    <ligand>
        <name>Zn(2+)</name>
        <dbReference type="ChEBI" id="CHEBI:29105"/>
    </ligand>
</feature>
<evidence type="ECO:0000256" key="7">
    <source>
        <dbReference type="ARBA" id="ARBA00022840"/>
    </source>
</evidence>
<dbReference type="GO" id="GO:0005524">
    <property type="term" value="F:ATP binding"/>
    <property type="evidence" value="ECO:0007669"/>
    <property type="project" value="UniProtKB-UniRule"/>
</dbReference>
<dbReference type="PANTHER" id="PTHR11441">
    <property type="entry name" value="THYMIDINE KINASE"/>
    <property type="match status" value="1"/>
</dbReference>
<evidence type="ECO:0000313" key="13">
    <source>
        <dbReference type="Proteomes" id="UP000298003"/>
    </source>
</evidence>
<dbReference type="HAMAP" id="MF_00124">
    <property type="entry name" value="Thymidine_kinase"/>
    <property type="match status" value="1"/>
</dbReference>
<evidence type="ECO:0000256" key="9">
    <source>
        <dbReference type="RuleBase" id="RU000544"/>
    </source>
</evidence>
<comment type="caution">
    <text evidence="12">The sequence shown here is derived from an EMBL/GenBank/DDBJ whole genome shotgun (WGS) entry which is preliminary data.</text>
</comment>
<feature type="region of interest" description="Disordered" evidence="11">
    <location>
        <begin position="218"/>
        <end position="241"/>
    </location>
</feature>
<dbReference type="GO" id="GO:0071897">
    <property type="term" value="P:DNA biosynthetic process"/>
    <property type="evidence" value="ECO:0007669"/>
    <property type="project" value="UniProtKB-KW"/>
</dbReference>
<dbReference type="Proteomes" id="UP000298003">
    <property type="component" value="Unassembled WGS sequence"/>
</dbReference>
<feature type="compositionally biased region" description="Low complexity" evidence="11">
    <location>
        <begin position="1"/>
        <end position="12"/>
    </location>
</feature>
<comment type="catalytic activity">
    <reaction evidence="8 9">
        <text>thymidine + ATP = dTMP + ADP + H(+)</text>
        <dbReference type="Rhea" id="RHEA:19129"/>
        <dbReference type="ChEBI" id="CHEBI:15378"/>
        <dbReference type="ChEBI" id="CHEBI:17748"/>
        <dbReference type="ChEBI" id="CHEBI:30616"/>
        <dbReference type="ChEBI" id="CHEBI:63528"/>
        <dbReference type="ChEBI" id="CHEBI:456216"/>
        <dbReference type="EC" id="2.7.1.21"/>
    </reaction>
</comment>
<dbReference type="NCBIfam" id="NF003296">
    <property type="entry name" value="PRK04296.1-1"/>
    <property type="match status" value="1"/>
</dbReference>
<evidence type="ECO:0000256" key="8">
    <source>
        <dbReference type="HAMAP-Rule" id="MF_00124"/>
    </source>
</evidence>
<evidence type="ECO:0000256" key="11">
    <source>
        <dbReference type="SAM" id="MobiDB-lite"/>
    </source>
</evidence>
<dbReference type="InterPro" id="IPR001267">
    <property type="entry name" value="Thymidine_kinase"/>
</dbReference>
<comment type="subcellular location">
    <subcellularLocation>
        <location evidence="8">Cytoplasm</location>
    </subcellularLocation>
</comment>
<keyword evidence="4 8" id="KW-0808">Transferase</keyword>
<keyword evidence="8" id="KW-0862">Zinc</keyword>
<keyword evidence="8" id="KW-0479">Metal-binding</keyword>
<dbReference type="PANTHER" id="PTHR11441:SF0">
    <property type="entry name" value="THYMIDINE KINASE, CYTOSOLIC"/>
    <property type="match status" value="1"/>
</dbReference>
<reference evidence="12 13" key="1">
    <citation type="submission" date="2019-03" db="EMBL/GenBank/DDBJ databases">
        <title>Cellulosimicrobium funkei JCM14302 Assembly.</title>
        <authorList>
            <person name="Dou T."/>
        </authorList>
    </citation>
    <scope>NUCLEOTIDE SEQUENCE [LARGE SCALE GENOMIC DNA]</scope>
    <source>
        <strain evidence="12 13">JCM 14302</strain>
    </source>
</reference>
<protein>
    <recommendedName>
        <fullName evidence="2 8">Thymidine kinase</fullName>
        <ecNumber evidence="2 8">2.7.1.21</ecNumber>
    </recommendedName>
</protein>
<gene>
    <name evidence="8" type="primary">tdk</name>
    <name evidence="12" type="ORF">E1O70_11405</name>
</gene>
<dbReference type="RefSeq" id="WP_082774214.1">
    <property type="nucleotide sequence ID" value="NZ_SOZH01000006.1"/>
</dbReference>
<feature type="binding site" evidence="8">
    <location>
        <begin position="110"/>
        <end position="113"/>
    </location>
    <ligand>
        <name>ATP</name>
        <dbReference type="ChEBI" id="CHEBI:30616"/>
    </ligand>
</feature>
<dbReference type="Gene3D" id="3.30.60.20">
    <property type="match status" value="1"/>
</dbReference>
<organism evidence="12 13">
    <name type="scientific">Cellulosimicrobium funkei</name>
    <dbReference type="NCBI Taxonomy" id="264251"/>
    <lineage>
        <taxon>Bacteria</taxon>
        <taxon>Bacillati</taxon>
        <taxon>Actinomycetota</taxon>
        <taxon>Actinomycetes</taxon>
        <taxon>Micrococcales</taxon>
        <taxon>Promicromonosporaceae</taxon>
        <taxon>Cellulosimicrobium</taxon>
    </lineage>
</organism>
<dbReference type="Gene3D" id="3.40.50.300">
    <property type="entry name" value="P-loop containing nucleotide triphosphate hydrolases"/>
    <property type="match status" value="1"/>
</dbReference>
<feature type="compositionally biased region" description="Low complexity" evidence="11">
    <location>
        <begin position="231"/>
        <end position="241"/>
    </location>
</feature>